<sequence length="130" mass="14271">MSAPTIPLIEAHPSLFEVAILHVPAGSGARVRHPSGPLDYRQPLDDLDAYAVVPGDKDAIGWGAVPCWYYSLRGIRNGRHRLDRPAWHSAAALLSSVPVVYVAYERRDYFGRPRWTAVAARPAEQAGADE</sequence>
<accession>A0ABW7YMA8</accession>
<evidence type="ECO:0000313" key="2">
    <source>
        <dbReference type="Proteomes" id="UP001612741"/>
    </source>
</evidence>
<dbReference type="Proteomes" id="UP001612741">
    <property type="component" value="Unassembled WGS sequence"/>
</dbReference>
<evidence type="ECO:0000313" key="1">
    <source>
        <dbReference type="EMBL" id="MFI6496826.1"/>
    </source>
</evidence>
<protein>
    <submittedName>
        <fullName evidence="1">Uncharacterized protein</fullName>
    </submittedName>
</protein>
<proteinExistence type="predicted"/>
<keyword evidence="2" id="KW-1185">Reference proteome</keyword>
<dbReference type="EMBL" id="JBITGY010000002">
    <property type="protein sequence ID" value="MFI6496826.1"/>
    <property type="molecule type" value="Genomic_DNA"/>
</dbReference>
<gene>
    <name evidence="1" type="ORF">ACIBG2_05565</name>
</gene>
<comment type="caution">
    <text evidence="1">The sequence shown here is derived from an EMBL/GenBank/DDBJ whole genome shotgun (WGS) entry which is preliminary data.</text>
</comment>
<name>A0ABW7YMA8_9ACTN</name>
<reference evidence="1 2" key="1">
    <citation type="submission" date="2024-10" db="EMBL/GenBank/DDBJ databases">
        <title>The Natural Products Discovery Center: Release of the First 8490 Sequenced Strains for Exploring Actinobacteria Biosynthetic Diversity.</title>
        <authorList>
            <person name="Kalkreuter E."/>
            <person name="Kautsar S.A."/>
            <person name="Yang D."/>
            <person name="Bader C.D."/>
            <person name="Teijaro C.N."/>
            <person name="Fluegel L."/>
            <person name="Davis C.M."/>
            <person name="Simpson J.R."/>
            <person name="Lauterbach L."/>
            <person name="Steele A.D."/>
            <person name="Gui C."/>
            <person name="Meng S."/>
            <person name="Li G."/>
            <person name="Viehrig K."/>
            <person name="Ye F."/>
            <person name="Su P."/>
            <person name="Kiefer A.F."/>
            <person name="Nichols A."/>
            <person name="Cepeda A.J."/>
            <person name="Yan W."/>
            <person name="Fan B."/>
            <person name="Jiang Y."/>
            <person name="Adhikari A."/>
            <person name="Zheng C.-J."/>
            <person name="Schuster L."/>
            <person name="Cowan T.M."/>
            <person name="Smanski M.J."/>
            <person name="Chevrette M.G."/>
            <person name="De Carvalho L.P.S."/>
            <person name="Shen B."/>
        </authorList>
    </citation>
    <scope>NUCLEOTIDE SEQUENCE [LARGE SCALE GENOMIC DNA]</scope>
    <source>
        <strain evidence="1 2">NPDC050545</strain>
    </source>
</reference>
<organism evidence="1 2">
    <name type="scientific">Nonomuraea typhae</name>
    <dbReference type="NCBI Taxonomy" id="2603600"/>
    <lineage>
        <taxon>Bacteria</taxon>
        <taxon>Bacillati</taxon>
        <taxon>Actinomycetota</taxon>
        <taxon>Actinomycetes</taxon>
        <taxon>Streptosporangiales</taxon>
        <taxon>Streptosporangiaceae</taxon>
        <taxon>Nonomuraea</taxon>
    </lineage>
</organism>
<dbReference type="RefSeq" id="WP_397079247.1">
    <property type="nucleotide sequence ID" value="NZ_JBITGY010000002.1"/>
</dbReference>